<comment type="caution">
    <text evidence="2">The sequence shown here is derived from an EMBL/GenBank/DDBJ whole genome shotgun (WGS) entry which is preliminary data.</text>
</comment>
<proteinExistence type="predicted"/>
<dbReference type="Proteomes" id="UP000179157">
    <property type="component" value="Unassembled WGS sequence"/>
</dbReference>
<accession>A0A1F5UZC4</accession>
<keyword evidence="1" id="KW-1133">Transmembrane helix</keyword>
<dbReference type="AlphaFoldDB" id="A0A1F5UZC4"/>
<evidence type="ECO:0000256" key="1">
    <source>
        <dbReference type="SAM" id="Phobius"/>
    </source>
</evidence>
<dbReference type="STRING" id="1817864.A2Z21_08000"/>
<feature type="transmembrane region" description="Helical" evidence="1">
    <location>
        <begin position="122"/>
        <end position="143"/>
    </location>
</feature>
<evidence type="ECO:0000313" key="2">
    <source>
        <dbReference type="EMBL" id="OGF56500.1"/>
    </source>
</evidence>
<sequence>MFGFLIAVALFGLQFWVKNELLETAFVGSIQFLFWWYVLAGALTISVAALAWAGDLGTEGARLRHGISGSLGWMLGLPRVPLYHKGALYFLMTRRWLLGVGAYLLTRGLQSVGATFEWGEGFLWAGGITLGIGLLALVFVPLMRKSVASLSDRIGTTSPTKPDTN</sequence>
<keyword evidence="1" id="KW-0812">Transmembrane</keyword>
<feature type="transmembrane region" description="Helical" evidence="1">
    <location>
        <begin position="33"/>
        <end position="54"/>
    </location>
</feature>
<protein>
    <submittedName>
        <fullName evidence="2">Uncharacterized protein</fullName>
    </submittedName>
</protein>
<name>A0A1F5UZC4_FRAXR</name>
<gene>
    <name evidence="2" type="ORF">A2Z21_08000</name>
</gene>
<keyword evidence="1" id="KW-0472">Membrane</keyword>
<evidence type="ECO:0000313" key="3">
    <source>
        <dbReference type="Proteomes" id="UP000179157"/>
    </source>
</evidence>
<dbReference type="EMBL" id="MFGX01000032">
    <property type="protein sequence ID" value="OGF56500.1"/>
    <property type="molecule type" value="Genomic_DNA"/>
</dbReference>
<organism evidence="2 3">
    <name type="scientific">Fraserbacteria sp. (strain RBG_16_55_9)</name>
    <dbReference type="NCBI Taxonomy" id="1817864"/>
    <lineage>
        <taxon>Bacteria</taxon>
        <taxon>Candidatus Fraseribacteriota</taxon>
    </lineage>
</organism>
<reference evidence="2 3" key="1">
    <citation type="journal article" date="2016" name="Nat. Commun.">
        <title>Thousands of microbial genomes shed light on interconnected biogeochemical processes in an aquifer system.</title>
        <authorList>
            <person name="Anantharaman K."/>
            <person name="Brown C.T."/>
            <person name="Hug L.A."/>
            <person name="Sharon I."/>
            <person name="Castelle C.J."/>
            <person name="Probst A.J."/>
            <person name="Thomas B.C."/>
            <person name="Singh A."/>
            <person name="Wilkins M.J."/>
            <person name="Karaoz U."/>
            <person name="Brodie E.L."/>
            <person name="Williams K.H."/>
            <person name="Hubbard S.S."/>
            <person name="Banfield J.F."/>
        </authorList>
    </citation>
    <scope>NUCLEOTIDE SEQUENCE [LARGE SCALE GENOMIC DNA]</scope>
    <source>
        <strain evidence="3">RBG_16_55_9</strain>
    </source>
</reference>